<protein>
    <submittedName>
        <fullName evidence="3">TRAP transporter substrate-binding protein</fullName>
    </submittedName>
</protein>
<dbReference type="RefSeq" id="WP_175278070.1">
    <property type="nucleotide sequence ID" value="NZ_CP054836.1"/>
</dbReference>
<reference evidence="3 4" key="1">
    <citation type="submission" date="2020-06" db="EMBL/GenBank/DDBJ databases">
        <title>Oricola thermophila sp. nov. isolated from a tidal sediments.</title>
        <authorList>
            <person name="Kwon K.K."/>
            <person name="Yang S.-H."/>
            <person name="Park M.-J."/>
        </authorList>
    </citation>
    <scope>NUCLEOTIDE SEQUENCE [LARGE SCALE GENOMIC DNA]</scope>
    <source>
        <strain evidence="3 4">MEBiC13590</strain>
    </source>
</reference>
<keyword evidence="4" id="KW-1185">Reference proteome</keyword>
<dbReference type="Gene3D" id="3.40.190.170">
    <property type="entry name" value="Bacterial extracellular solute-binding protein, family 7"/>
    <property type="match status" value="1"/>
</dbReference>
<dbReference type="Pfam" id="PF03480">
    <property type="entry name" value="DctP"/>
    <property type="match status" value="1"/>
</dbReference>
<evidence type="ECO:0000256" key="1">
    <source>
        <dbReference type="ARBA" id="ARBA00022729"/>
    </source>
</evidence>
<dbReference type="InterPro" id="IPR006311">
    <property type="entry name" value="TAT_signal"/>
</dbReference>
<dbReference type="PROSITE" id="PS51318">
    <property type="entry name" value="TAT"/>
    <property type="match status" value="1"/>
</dbReference>
<dbReference type="PANTHER" id="PTHR33376">
    <property type="match status" value="1"/>
</dbReference>
<keyword evidence="1 2" id="KW-0732">Signal</keyword>
<evidence type="ECO:0000313" key="3">
    <source>
        <dbReference type="EMBL" id="QKV20179.1"/>
    </source>
</evidence>
<dbReference type="InterPro" id="IPR018389">
    <property type="entry name" value="DctP_fam"/>
</dbReference>
<name>A0A6N1VLS7_9HYPH</name>
<dbReference type="KEGG" id="orm:HTY61_17855"/>
<sequence>MIQRKVLRRTLLKMGALATAISVGVASAPAQAETVTLRMSTWLPPQHHLVSDTLPAWFAAVEEASGGTLKIALDPAPIAKPPAQYDVVRDGAADMAYHVAGYTPGPFEVLRGIELPFLSPNGETGSQAVYDWYDRNIGFDKEFKDVKVVTIMVAGPGAVHSKKEIKSLEDITGVKLRVGGGGVRIAEALGAVPVALPSTQSYESIQKGVADGTMFPMEAVKGHRLFEVAKYHLQVPGGLYTTPFAIVMNRKKYESLSDEHKKVLNEVGGIAGARILGAGWDRADVAGTKAANDNGDTINVLSDGEVERWKEKLAVLNDDWIAHADSVGLDGKALLDDLKATIAKYSK</sequence>
<dbReference type="CDD" id="cd13665">
    <property type="entry name" value="PBP2_TRAP_Dctp3_4"/>
    <property type="match status" value="1"/>
</dbReference>
<feature type="signal peptide" evidence="2">
    <location>
        <begin position="1"/>
        <end position="32"/>
    </location>
</feature>
<accession>A0A6N1VLS7</accession>
<dbReference type="NCBIfam" id="NF037995">
    <property type="entry name" value="TRAP_S1"/>
    <property type="match status" value="1"/>
</dbReference>
<feature type="chain" id="PRO_5026725939" evidence="2">
    <location>
        <begin position="33"/>
        <end position="347"/>
    </location>
</feature>
<dbReference type="Proteomes" id="UP000509367">
    <property type="component" value="Chromosome"/>
</dbReference>
<evidence type="ECO:0000313" key="4">
    <source>
        <dbReference type="Proteomes" id="UP000509367"/>
    </source>
</evidence>
<dbReference type="GO" id="GO:0055085">
    <property type="term" value="P:transmembrane transport"/>
    <property type="evidence" value="ECO:0007669"/>
    <property type="project" value="InterPro"/>
</dbReference>
<dbReference type="InterPro" id="IPR038404">
    <property type="entry name" value="TRAP_DctP_sf"/>
</dbReference>
<proteinExistence type="predicted"/>
<evidence type="ECO:0000256" key="2">
    <source>
        <dbReference type="SAM" id="SignalP"/>
    </source>
</evidence>
<organism evidence="3 4">
    <name type="scientific">Oricola thermophila</name>
    <dbReference type="NCBI Taxonomy" id="2742145"/>
    <lineage>
        <taxon>Bacteria</taxon>
        <taxon>Pseudomonadati</taxon>
        <taxon>Pseudomonadota</taxon>
        <taxon>Alphaproteobacteria</taxon>
        <taxon>Hyphomicrobiales</taxon>
        <taxon>Ahrensiaceae</taxon>
        <taxon>Oricola</taxon>
    </lineage>
</organism>
<dbReference type="EMBL" id="CP054836">
    <property type="protein sequence ID" value="QKV20179.1"/>
    <property type="molecule type" value="Genomic_DNA"/>
</dbReference>
<dbReference type="AlphaFoldDB" id="A0A6N1VLS7"/>
<gene>
    <name evidence="3" type="ORF">HTY61_17855</name>
</gene>
<dbReference type="PANTHER" id="PTHR33376:SF15">
    <property type="entry name" value="BLL6794 PROTEIN"/>
    <property type="match status" value="1"/>
</dbReference>